<accession>A0AB40D315</accession>
<evidence type="ECO:0000313" key="1">
    <source>
        <dbReference type="Proteomes" id="UP001515500"/>
    </source>
</evidence>
<dbReference type="Proteomes" id="UP001515500">
    <property type="component" value="Chromosome 18"/>
</dbReference>
<dbReference type="AlphaFoldDB" id="A0AB40D315"/>
<gene>
    <name evidence="2" type="primary">LOC120282699</name>
</gene>
<dbReference type="PANTHER" id="PTHR12136:SF41">
    <property type="entry name" value="PLECKSTRIN HOMOLOGY (PH) AND LIPID-BINDING START DOMAINS-CONTAINING PROTEIN"/>
    <property type="match status" value="1"/>
</dbReference>
<dbReference type="GeneID" id="120282699"/>
<protein>
    <submittedName>
        <fullName evidence="2">Uncharacterized protein LOC120282699</fullName>
    </submittedName>
</protein>
<sequence length="113" mass="12500">MDKCHSLPTTAVLVHGLQNLTIERSNSMYSLDIRTCNMVTCIYGTTLPNDSSCASCCTWAIADPSSFLIHGPTYLQNNQKVRADWLLSDKREDDLGGRSGSIVQEVVANFFHC</sequence>
<dbReference type="RefSeq" id="XP_039145486.1">
    <property type="nucleotide sequence ID" value="XM_039289552.1"/>
</dbReference>
<dbReference type="PANTHER" id="PTHR12136">
    <property type="entry name" value="ENHANCED DISEASE RESISTANCE-RELATED"/>
    <property type="match status" value="1"/>
</dbReference>
<proteinExistence type="predicted"/>
<evidence type="ECO:0000313" key="2">
    <source>
        <dbReference type="RefSeq" id="XP_039145486.1"/>
    </source>
</evidence>
<keyword evidence="1" id="KW-1185">Reference proteome</keyword>
<dbReference type="InterPro" id="IPR045096">
    <property type="entry name" value="EDR2-like"/>
</dbReference>
<name>A0AB40D315_DIOCR</name>
<organism evidence="1 2">
    <name type="scientific">Dioscorea cayennensis subsp. rotundata</name>
    <name type="common">White Guinea yam</name>
    <name type="synonym">Dioscorea rotundata</name>
    <dbReference type="NCBI Taxonomy" id="55577"/>
    <lineage>
        <taxon>Eukaryota</taxon>
        <taxon>Viridiplantae</taxon>
        <taxon>Streptophyta</taxon>
        <taxon>Embryophyta</taxon>
        <taxon>Tracheophyta</taxon>
        <taxon>Spermatophyta</taxon>
        <taxon>Magnoliopsida</taxon>
        <taxon>Liliopsida</taxon>
        <taxon>Dioscoreales</taxon>
        <taxon>Dioscoreaceae</taxon>
        <taxon>Dioscorea</taxon>
    </lineage>
</organism>
<reference evidence="2" key="1">
    <citation type="submission" date="2025-08" db="UniProtKB">
        <authorList>
            <consortium name="RefSeq"/>
        </authorList>
    </citation>
    <scope>IDENTIFICATION</scope>
</reference>